<organism evidence="1 2">
    <name type="scientific">Panagrolaimus sp. PS1159</name>
    <dbReference type="NCBI Taxonomy" id="55785"/>
    <lineage>
        <taxon>Eukaryota</taxon>
        <taxon>Metazoa</taxon>
        <taxon>Ecdysozoa</taxon>
        <taxon>Nematoda</taxon>
        <taxon>Chromadorea</taxon>
        <taxon>Rhabditida</taxon>
        <taxon>Tylenchina</taxon>
        <taxon>Panagrolaimomorpha</taxon>
        <taxon>Panagrolaimoidea</taxon>
        <taxon>Panagrolaimidae</taxon>
        <taxon>Panagrolaimus</taxon>
    </lineage>
</organism>
<name>A0AC35GVR0_9BILA</name>
<evidence type="ECO:0000313" key="2">
    <source>
        <dbReference type="WBParaSite" id="PS1159_v2.g9163.t1"/>
    </source>
</evidence>
<dbReference type="Proteomes" id="UP000887580">
    <property type="component" value="Unplaced"/>
</dbReference>
<proteinExistence type="predicted"/>
<accession>A0AC35GVR0</accession>
<reference evidence="2" key="1">
    <citation type="submission" date="2022-11" db="UniProtKB">
        <authorList>
            <consortium name="WormBaseParasite"/>
        </authorList>
    </citation>
    <scope>IDENTIFICATION</scope>
</reference>
<sequence length="73" mass="8995">MVNKNNYILTHKKSMFLFHRFFLFYTKRSVPKNYLPSYNIIFHLNELSKNVSKYLSHFPVTVFWSYQFFFLNG</sequence>
<protein>
    <submittedName>
        <fullName evidence="2">Ovule protein</fullName>
    </submittedName>
</protein>
<dbReference type="WBParaSite" id="PS1159_v2.g9163.t1">
    <property type="protein sequence ID" value="PS1159_v2.g9163.t1"/>
    <property type="gene ID" value="PS1159_v2.g9163"/>
</dbReference>
<evidence type="ECO:0000313" key="1">
    <source>
        <dbReference type="Proteomes" id="UP000887580"/>
    </source>
</evidence>